<dbReference type="PROSITE" id="PS00041">
    <property type="entry name" value="HTH_ARAC_FAMILY_1"/>
    <property type="match status" value="1"/>
</dbReference>
<dbReference type="PRINTS" id="PR00032">
    <property type="entry name" value="HTHARAC"/>
</dbReference>
<evidence type="ECO:0000313" key="6">
    <source>
        <dbReference type="Proteomes" id="UP001596162"/>
    </source>
</evidence>
<dbReference type="Gene3D" id="2.60.120.10">
    <property type="entry name" value="Jelly Rolls"/>
    <property type="match status" value="1"/>
</dbReference>
<dbReference type="PANTHER" id="PTHR43280:SF27">
    <property type="entry name" value="TRANSCRIPTIONAL REGULATOR MTLR"/>
    <property type="match status" value="1"/>
</dbReference>
<dbReference type="Gene3D" id="1.10.10.60">
    <property type="entry name" value="Homeodomain-like"/>
    <property type="match status" value="2"/>
</dbReference>
<sequence>MKVLPFKIPKPEQDTLIYQEDFETSFYDKLHQHEEIQFSIILEGEGTLIVGDTVNFYSKNDILILDSNMPHVFKSDVKASEHSRMLSLFFTKESFGSDFFDLEELLELQKFFKRSKHGFKVTSHKKVLKKLFLKLESSSKLERFIVLLQLMKIASQANYESLSSFIYDKKYSDNEGKRMRDVLAFTMNQYTTNITLDAVAEVSNMTKNAFCKYFKKRTNKTYFQFLNELRIENACKLMQTQTDSSISEIAYQSGFNNISNFNRQFKMIKGKSPNNYRKNPNS</sequence>
<evidence type="ECO:0000256" key="3">
    <source>
        <dbReference type="ARBA" id="ARBA00023163"/>
    </source>
</evidence>
<dbReference type="PANTHER" id="PTHR43280">
    <property type="entry name" value="ARAC-FAMILY TRANSCRIPTIONAL REGULATOR"/>
    <property type="match status" value="1"/>
</dbReference>
<dbReference type="InterPro" id="IPR011051">
    <property type="entry name" value="RmlC_Cupin_sf"/>
</dbReference>
<keyword evidence="2" id="KW-0238">DNA-binding</keyword>
<evidence type="ECO:0000313" key="5">
    <source>
        <dbReference type="EMBL" id="MFC5193863.1"/>
    </source>
</evidence>
<comment type="caution">
    <text evidence="5">The sequence shown here is derived from an EMBL/GenBank/DDBJ whole genome shotgun (WGS) entry which is preliminary data.</text>
</comment>
<dbReference type="Proteomes" id="UP001596162">
    <property type="component" value="Unassembled WGS sequence"/>
</dbReference>
<dbReference type="PROSITE" id="PS01124">
    <property type="entry name" value="HTH_ARAC_FAMILY_2"/>
    <property type="match status" value="1"/>
</dbReference>
<dbReference type="InterPro" id="IPR018062">
    <property type="entry name" value="HTH_AraC-typ_CS"/>
</dbReference>
<dbReference type="SUPFAM" id="SSF51182">
    <property type="entry name" value="RmlC-like cupins"/>
    <property type="match status" value="1"/>
</dbReference>
<protein>
    <submittedName>
        <fullName evidence="5">AraC family transcriptional regulator</fullName>
    </submittedName>
</protein>
<evidence type="ECO:0000256" key="1">
    <source>
        <dbReference type="ARBA" id="ARBA00023015"/>
    </source>
</evidence>
<dbReference type="SMART" id="SM00342">
    <property type="entry name" value="HTH_ARAC"/>
    <property type="match status" value="1"/>
</dbReference>
<keyword evidence="1" id="KW-0805">Transcription regulation</keyword>
<organism evidence="5 6">
    <name type="scientific">Bizionia hallyeonensis</name>
    <dbReference type="NCBI Taxonomy" id="1123757"/>
    <lineage>
        <taxon>Bacteria</taxon>
        <taxon>Pseudomonadati</taxon>
        <taxon>Bacteroidota</taxon>
        <taxon>Flavobacteriia</taxon>
        <taxon>Flavobacteriales</taxon>
        <taxon>Flavobacteriaceae</taxon>
        <taxon>Bizionia</taxon>
    </lineage>
</organism>
<feature type="domain" description="HTH araC/xylS-type" evidence="4">
    <location>
        <begin position="180"/>
        <end position="279"/>
    </location>
</feature>
<dbReference type="InterPro" id="IPR018060">
    <property type="entry name" value="HTH_AraC"/>
</dbReference>
<name>A0ABW0C3S6_9FLAO</name>
<evidence type="ECO:0000259" key="4">
    <source>
        <dbReference type="PROSITE" id="PS01124"/>
    </source>
</evidence>
<proteinExistence type="predicted"/>
<dbReference type="InterPro" id="IPR014710">
    <property type="entry name" value="RmlC-like_jellyroll"/>
</dbReference>
<dbReference type="SUPFAM" id="SSF46689">
    <property type="entry name" value="Homeodomain-like"/>
    <property type="match status" value="2"/>
</dbReference>
<gene>
    <name evidence="5" type="ORF">ACFPH8_00850</name>
</gene>
<dbReference type="Pfam" id="PF12833">
    <property type="entry name" value="HTH_18"/>
    <property type="match status" value="1"/>
</dbReference>
<evidence type="ECO:0000256" key="2">
    <source>
        <dbReference type="ARBA" id="ARBA00023125"/>
    </source>
</evidence>
<dbReference type="InterPro" id="IPR009057">
    <property type="entry name" value="Homeodomain-like_sf"/>
</dbReference>
<accession>A0ABW0C3S6</accession>
<dbReference type="Pfam" id="PF07883">
    <property type="entry name" value="Cupin_2"/>
    <property type="match status" value="1"/>
</dbReference>
<dbReference type="InterPro" id="IPR020449">
    <property type="entry name" value="Tscrpt_reg_AraC-type_HTH"/>
</dbReference>
<keyword evidence="3" id="KW-0804">Transcription</keyword>
<keyword evidence="6" id="KW-1185">Reference proteome</keyword>
<dbReference type="EMBL" id="JBHSLA010000001">
    <property type="protein sequence ID" value="MFC5193863.1"/>
    <property type="molecule type" value="Genomic_DNA"/>
</dbReference>
<reference evidence="6" key="1">
    <citation type="journal article" date="2019" name="Int. J. Syst. Evol. Microbiol.">
        <title>The Global Catalogue of Microorganisms (GCM) 10K type strain sequencing project: providing services to taxonomists for standard genome sequencing and annotation.</title>
        <authorList>
            <consortium name="The Broad Institute Genomics Platform"/>
            <consortium name="The Broad Institute Genome Sequencing Center for Infectious Disease"/>
            <person name="Wu L."/>
            <person name="Ma J."/>
        </authorList>
    </citation>
    <scope>NUCLEOTIDE SEQUENCE [LARGE SCALE GENOMIC DNA]</scope>
    <source>
        <strain evidence="6">JCM 17978</strain>
    </source>
</reference>
<dbReference type="InterPro" id="IPR013096">
    <property type="entry name" value="Cupin_2"/>
</dbReference>
<dbReference type="RefSeq" id="WP_376858078.1">
    <property type="nucleotide sequence ID" value="NZ_JBHSLA010000001.1"/>
</dbReference>